<gene>
    <name evidence="2" type="ORF">WKW80_17090</name>
</gene>
<protein>
    <submittedName>
        <fullName evidence="2">Uncharacterized protein</fullName>
    </submittedName>
</protein>
<accession>A0ABU8W107</accession>
<reference evidence="2 3" key="1">
    <citation type="submission" date="2024-03" db="EMBL/GenBank/DDBJ databases">
        <title>Novel species of the genus Variovorax.</title>
        <authorList>
            <person name="Liu Q."/>
            <person name="Xin Y.-H."/>
        </authorList>
    </citation>
    <scope>NUCLEOTIDE SEQUENCE [LARGE SCALE GENOMIC DNA]</scope>
    <source>
        <strain evidence="2 3">KACC 18501</strain>
    </source>
</reference>
<dbReference type="RefSeq" id="WP_340364758.1">
    <property type="nucleotide sequence ID" value="NZ_JBBKZV010000009.1"/>
</dbReference>
<name>A0ABU8W107_9BURK</name>
<evidence type="ECO:0000256" key="1">
    <source>
        <dbReference type="SAM" id="MobiDB-lite"/>
    </source>
</evidence>
<keyword evidence="3" id="KW-1185">Reference proteome</keyword>
<feature type="region of interest" description="Disordered" evidence="1">
    <location>
        <begin position="192"/>
        <end position="219"/>
    </location>
</feature>
<evidence type="ECO:0000313" key="3">
    <source>
        <dbReference type="Proteomes" id="UP001363010"/>
    </source>
</evidence>
<evidence type="ECO:0000313" key="2">
    <source>
        <dbReference type="EMBL" id="MEJ8823730.1"/>
    </source>
</evidence>
<organism evidence="2 3">
    <name type="scientific">Variovorax humicola</name>
    <dbReference type="NCBI Taxonomy" id="1769758"/>
    <lineage>
        <taxon>Bacteria</taxon>
        <taxon>Pseudomonadati</taxon>
        <taxon>Pseudomonadota</taxon>
        <taxon>Betaproteobacteria</taxon>
        <taxon>Burkholderiales</taxon>
        <taxon>Comamonadaceae</taxon>
        <taxon>Variovorax</taxon>
    </lineage>
</organism>
<comment type="caution">
    <text evidence="2">The sequence shown here is derived from an EMBL/GenBank/DDBJ whole genome shotgun (WGS) entry which is preliminary data.</text>
</comment>
<sequence>MTLAAYQEAFARMVLSPALCLRARSEGEPAFSGFAMDAVERARLLHIAHQRGMRITCILARANRLSSLVGALPLSCELLKPQLAELVDRYWENTPMADLQALPAGLAFARYLDLEIRAGRVVNRFAIDVLRYERAWLELQLCTHTGSSRDGDELVRELAFEFDPRPLFEALASGKPVPEMLPDRPTTIDFDFRSDPPQTRFHHPVVKSPNDADQVNEMP</sequence>
<dbReference type="Proteomes" id="UP001363010">
    <property type="component" value="Unassembled WGS sequence"/>
</dbReference>
<dbReference type="EMBL" id="JBBKZV010000009">
    <property type="protein sequence ID" value="MEJ8823730.1"/>
    <property type="molecule type" value="Genomic_DNA"/>
</dbReference>
<proteinExistence type="predicted"/>